<dbReference type="Pfam" id="PF00400">
    <property type="entry name" value="WD40"/>
    <property type="match status" value="1"/>
</dbReference>
<dbReference type="InterPro" id="IPR015943">
    <property type="entry name" value="WD40/YVTN_repeat-like_dom_sf"/>
</dbReference>
<name>A0ABU3NRJ4_9CHLR</name>
<protein>
    <submittedName>
        <fullName evidence="4">WD40 repeat domain-containing protein</fullName>
    </submittedName>
</protein>
<gene>
    <name evidence="4" type="ORF">QYE77_14390</name>
</gene>
<keyword evidence="3" id="KW-0732">Signal</keyword>
<dbReference type="InterPro" id="IPR001680">
    <property type="entry name" value="WD40_rpt"/>
</dbReference>
<dbReference type="RefSeq" id="WP_315626175.1">
    <property type="nucleotide sequence ID" value="NZ_JAUHMF010000004.1"/>
</dbReference>
<dbReference type="SUPFAM" id="SSF50998">
    <property type="entry name" value="Quinoprotein alcohol dehydrogenase-like"/>
    <property type="match status" value="1"/>
</dbReference>
<reference evidence="4 5" key="1">
    <citation type="submission" date="2023-07" db="EMBL/GenBank/DDBJ databases">
        <title>Novel species of Thermanaerothrix with wide hydrolytic capabilities.</title>
        <authorList>
            <person name="Zayulina K.S."/>
            <person name="Podosokorskaya O.A."/>
            <person name="Elcheninov A.G."/>
        </authorList>
    </citation>
    <scope>NUCLEOTIDE SEQUENCE [LARGE SCALE GENOMIC DNA]</scope>
    <source>
        <strain evidence="4 5">4228-RoL</strain>
    </source>
</reference>
<dbReference type="PROSITE" id="PS50082">
    <property type="entry name" value="WD_REPEATS_2"/>
    <property type="match status" value="1"/>
</dbReference>
<accession>A0ABU3NRJ4</accession>
<evidence type="ECO:0000313" key="4">
    <source>
        <dbReference type="EMBL" id="MDT8899450.1"/>
    </source>
</evidence>
<dbReference type="Gene3D" id="2.130.10.10">
    <property type="entry name" value="YVTN repeat-like/Quinoprotein amine dehydrogenase"/>
    <property type="match status" value="2"/>
</dbReference>
<evidence type="ECO:0000313" key="5">
    <source>
        <dbReference type="Proteomes" id="UP001254165"/>
    </source>
</evidence>
<organism evidence="4 5">
    <name type="scientific">Thermanaerothrix solaris</name>
    <dbReference type="NCBI Taxonomy" id="3058434"/>
    <lineage>
        <taxon>Bacteria</taxon>
        <taxon>Bacillati</taxon>
        <taxon>Chloroflexota</taxon>
        <taxon>Anaerolineae</taxon>
        <taxon>Anaerolineales</taxon>
        <taxon>Anaerolineaceae</taxon>
        <taxon>Thermanaerothrix</taxon>
    </lineage>
</organism>
<keyword evidence="1" id="KW-0853">WD repeat</keyword>
<feature type="signal peptide" evidence="3">
    <location>
        <begin position="1"/>
        <end position="21"/>
    </location>
</feature>
<dbReference type="InterPro" id="IPR011047">
    <property type="entry name" value="Quinoprotein_ADH-like_sf"/>
</dbReference>
<evidence type="ECO:0000256" key="1">
    <source>
        <dbReference type="PROSITE-ProRule" id="PRU00221"/>
    </source>
</evidence>
<feature type="repeat" description="WD" evidence="1">
    <location>
        <begin position="627"/>
        <end position="651"/>
    </location>
</feature>
<sequence>MNRIHFVFIPLILLIATAGLAACIPAASEPTAETTPTITPSPTAIPTSTPTAAPTASPTPTFTPTPTPVTLPVTNGTPIPDLPYEVITAENVQRLREIARYGYPRLLDKNPYRLTADGKTIVVGTTLGLEFYDARTQTKTGGFEVEFLRDLDLTPDGQYLLTLAGEGVLTVWTRDGEKVQAFDLPIGDAWALKSVAISPDGKLLAVQRKKADWQETDKVDVYRVADGSLLDTVRGMGAVFSPDGRYLATLFDGLRLYPVAELGEGWEKRLPKQSLPWCGVMEGSCGLVFSPDGTLAAVVRAGQVDVYRVEDRKLVRQVSGWEADQYALPQVQFGVDGGQMVITTPALYDGQGNVRVKAQAILVDIASGEWVSKNEVEEGFPYLDGEQVRTFTWKAEGEIGEFLDIQDDGTLVLRPNDCDAVSQSHCYSAQKVSGNKWAMLKDGETLFEVTVPEGYTIGKDPNDVLVFKHIAVVQWTKSPGGSFFAVFDLEEKRKIFSQQGYVVSSATTADGDLVSIGYLNGTSTLYVVLMRGAQFQSLLKYPEFNYHTMDADGEKLYLFDVMTIKAVNLKTRQTSEVKTDFVINGYISATVSSRLLAVSSFFPSFEQVVGFLNPEDLHVVFAFRIPVRRITFSRDERLFVTQGMDGFIRVWGVVAEGANVR</sequence>
<feature type="chain" id="PRO_5045882724" evidence="3">
    <location>
        <begin position="22"/>
        <end position="661"/>
    </location>
</feature>
<feature type="compositionally biased region" description="Low complexity" evidence="2">
    <location>
        <begin position="29"/>
        <end position="60"/>
    </location>
</feature>
<dbReference type="Proteomes" id="UP001254165">
    <property type="component" value="Unassembled WGS sequence"/>
</dbReference>
<dbReference type="EMBL" id="JAUHMF010000004">
    <property type="protein sequence ID" value="MDT8899450.1"/>
    <property type="molecule type" value="Genomic_DNA"/>
</dbReference>
<proteinExistence type="predicted"/>
<comment type="caution">
    <text evidence="4">The sequence shown here is derived from an EMBL/GenBank/DDBJ whole genome shotgun (WGS) entry which is preliminary data.</text>
</comment>
<dbReference type="SMART" id="SM00320">
    <property type="entry name" value="WD40"/>
    <property type="match status" value="2"/>
</dbReference>
<feature type="region of interest" description="Disordered" evidence="2">
    <location>
        <begin position="29"/>
        <end position="70"/>
    </location>
</feature>
<evidence type="ECO:0000256" key="3">
    <source>
        <dbReference type="SAM" id="SignalP"/>
    </source>
</evidence>
<evidence type="ECO:0000256" key="2">
    <source>
        <dbReference type="SAM" id="MobiDB-lite"/>
    </source>
</evidence>
<dbReference type="PROSITE" id="PS51257">
    <property type="entry name" value="PROKAR_LIPOPROTEIN"/>
    <property type="match status" value="1"/>
</dbReference>
<keyword evidence="5" id="KW-1185">Reference proteome</keyword>